<proteinExistence type="inferred from homology"/>
<dbReference type="PANTHER" id="PTHR15215:SF1">
    <property type="entry name" value="PROTEIN THEMIS"/>
    <property type="match status" value="1"/>
</dbReference>
<evidence type="ECO:0000256" key="1">
    <source>
        <dbReference type="ARBA" id="ARBA00006414"/>
    </source>
</evidence>
<dbReference type="Pfam" id="PF12736">
    <property type="entry name" value="CABIT"/>
    <property type="match status" value="2"/>
</dbReference>
<dbReference type="Ensembl" id="ENSHHUT00000005325.1">
    <property type="protein sequence ID" value="ENSHHUP00000005157.1"/>
    <property type="gene ID" value="ENSHHUG00000003200.1"/>
</dbReference>
<dbReference type="STRING" id="62062.ENSHHUP00000005157"/>
<dbReference type="PANTHER" id="PTHR15215">
    <property type="entry name" value="CABIT DOMAIN-CONTAINING PROTEIN"/>
    <property type="match status" value="1"/>
</dbReference>
<accession>A0A4W5JN97</accession>
<dbReference type="InterPro" id="IPR039671">
    <property type="entry name" value="THEMIS"/>
</dbReference>
<feature type="domain" description="CABIT" evidence="3">
    <location>
        <begin position="20"/>
        <end position="264"/>
    </location>
</feature>
<dbReference type="GO" id="GO:0005737">
    <property type="term" value="C:cytoplasm"/>
    <property type="evidence" value="ECO:0007669"/>
    <property type="project" value="TreeGrafter"/>
</dbReference>
<protein>
    <submittedName>
        <fullName evidence="4">Thymocyte selection associated</fullName>
    </submittedName>
</protein>
<reference evidence="5" key="1">
    <citation type="submission" date="2018-06" db="EMBL/GenBank/DDBJ databases">
        <title>Genome assembly of Danube salmon.</title>
        <authorList>
            <person name="Macqueen D.J."/>
            <person name="Gundappa M.K."/>
        </authorList>
    </citation>
    <scope>NUCLEOTIDE SEQUENCE [LARGE SCALE GENOMIC DNA]</scope>
</reference>
<comment type="similarity">
    <text evidence="1">Belongs to the themis family.</text>
</comment>
<dbReference type="AlphaFoldDB" id="A0A4W5JN97"/>
<evidence type="ECO:0000259" key="3">
    <source>
        <dbReference type="Pfam" id="PF12736"/>
    </source>
</evidence>
<feature type="domain" description="CABIT" evidence="3">
    <location>
        <begin position="282"/>
        <end position="518"/>
    </location>
</feature>
<dbReference type="GO" id="GO:0005634">
    <property type="term" value="C:nucleus"/>
    <property type="evidence" value="ECO:0007669"/>
    <property type="project" value="TreeGrafter"/>
</dbReference>
<name>A0A4W5JN97_9TELE</name>
<evidence type="ECO:0000256" key="2">
    <source>
        <dbReference type="SAM" id="MobiDB-lite"/>
    </source>
</evidence>
<feature type="region of interest" description="Disordered" evidence="2">
    <location>
        <begin position="551"/>
        <end position="656"/>
    </location>
</feature>
<evidence type="ECO:0000313" key="5">
    <source>
        <dbReference type="Proteomes" id="UP000314982"/>
    </source>
</evidence>
<sequence length="694" mass="78326">MKRMAMTLDKFTRSLDAKSLPRVLQMQSGYYFQGSVYELYGREGSFSYGELLKIIGISVTRLIVELQSEGSKTMTVDLSLDYPGLFRIVADKRPYTSIQEIVDSVRISPECLGQPEFYCPEKLQLPEVTIQAGESFRLTALRTEHGDSLVDCEVTQKDSKHIFTVKFSHTGEFYECADDQFYTLGELVEWKMPKGRKRTVTWAMSLPSKEKRVSELPEDYSGELVLTPVYELQTVSKFGKNVVFIPSTLDVEVLDVTEECDGACFMQPLSFRDVFAKPSEFFPFKAEVIEPPSQVQEELGFLKSSKQVIVHSAYQAKRILASEIRSEAQRRFLIPESYNGRFKRRPRTFPTAYDLEVAKSNMEQLHVVATRAFETHYEGLSSVLVGDQYLVHKMETSEVIYGGKRKTVEALACEKMVGKKYEAVLIPMCLDGGFVEVVHDKKQYMLSDVCHRFALPFNVKVSMRDLSVKEDLLAGATGLQLEEEITDPYLIVSTPDLAQCWEVPVNRTNMALQLLERWNGPKLTQGEAVRSAVEEIGEDCYFTLRRYVNASVLPPPRPPKRPQKHSEDTVKLPPPRPKKPDPPSPKSPHTANTANPAVPTSRASSCAEQNTTPPRNETSNTSLVTAPDSGPQKAIGEENSPQHKTIKQDDDGTNDYEYIDEDELASIRGKLNDQSIHGRRKTINTYTMQTAKQV</sequence>
<reference evidence="4" key="2">
    <citation type="submission" date="2025-08" db="UniProtKB">
        <authorList>
            <consortium name="Ensembl"/>
        </authorList>
    </citation>
    <scope>IDENTIFICATION</scope>
</reference>
<organism evidence="4 5">
    <name type="scientific">Hucho hucho</name>
    <name type="common">huchen</name>
    <dbReference type="NCBI Taxonomy" id="62062"/>
    <lineage>
        <taxon>Eukaryota</taxon>
        <taxon>Metazoa</taxon>
        <taxon>Chordata</taxon>
        <taxon>Craniata</taxon>
        <taxon>Vertebrata</taxon>
        <taxon>Euteleostomi</taxon>
        <taxon>Actinopterygii</taxon>
        <taxon>Neopterygii</taxon>
        <taxon>Teleostei</taxon>
        <taxon>Protacanthopterygii</taxon>
        <taxon>Salmoniformes</taxon>
        <taxon>Salmonidae</taxon>
        <taxon>Salmoninae</taxon>
        <taxon>Hucho</taxon>
    </lineage>
</organism>
<dbReference type="InterPro" id="IPR025946">
    <property type="entry name" value="CABIT_dom"/>
</dbReference>
<dbReference type="GeneTree" id="ENSGT00530000063770"/>
<reference evidence="4" key="3">
    <citation type="submission" date="2025-09" db="UniProtKB">
        <authorList>
            <consortium name="Ensembl"/>
        </authorList>
    </citation>
    <scope>IDENTIFICATION</scope>
</reference>
<dbReference type="Proteomes" id="UP000314982">
    <property type="component" value="Unassembled WGS sequence"/>
</dbReference>
<dbReference type="GO" id="GO:0050852">
    <property type="term" value="P:T cell receptor signaling pathway"/>
    <property type="evidence" value="ECO:0007669"/>
    <property type="project" value="TreeGrafter"/>
</dbReference>
<keyword evidence="5" id="KW-1185">Reference proteome</keyword>
<evidence type="ECO:0000313" key="4">
    <source>
        <dbReference type="Ensembl" id="ENSHHUP00000005157.1"/>
    </source>
</evidence>
<feature type="compositionally biased region" description="Polar residues" evidence="2">
    <location>
        <begin position="601"/>
        <end position="624"/>
    </location>
</feature>